<sequence>MDESKVLKTSCFDRRKLATTRHILLRHHTRTPKKMDSILVDPTTGLVGASSLVQYVLPELSASFVRKVTKEAADKAQLSFSKIKHGGTFANALSVDDCLELMANSSQDGIKQWYVSNAETFRRDLGDYVTRKTTQKAGVGRKALCVQRALRSLNIHGSIRVDERSGMVSAIDVIKIVCPDKSEDHAKITLKRMLTRHDHLASKVITVQMNERGRYTPATDLRTIIKIVHILPGAGNVQRCKSMEMLCRVLGGDLDLCEDINENYECWRVAEGGAEIREDLIAPVQPVELEATRESSCYPEIKVRDALALSQGGRTEVCTPSGRIDVLTSREVIEVKYYQKWLHAVGQVQGYGAHYPNLARRLHLFASLDEMCEDKVQTTMQLCKNLCDTLDIRLTFEVVVE</sequence>
<proteinExistence type="predicted"/>
<dbReference type="GeneID" id="41332306"/>
<dbReference type="KEGG" id="vg:41332306"/>
<dbReference type="EMBL" id="AY225133">
    <property type="protein sequence ID" value="AAR26858.1"/>
    <property type="molecule type" value="Genomic_DNA"/>
</dbReference>
<protein>
    <submittedName>
        <fullName evidence="1">FirrV-1-A34</fullName>
    </submittedName>
</protein>
<dbReference type="RefSeq" id="YP_009665710.1">
    <property type="nucleotide sequence ID" value="NC_043254.1"/>
</dbReference>
<accession>Q6XM53</accession>
<reference evidence="1" key="1">
    <citation type="journal article" date="2003" name="J. Mol. Evol.">
        <title>Comparisons of two large phaeoviral genomes and evolutionary implications.</title>
        <authorList>
            <person name="Delaroque N."/>
            <person name="Boland W."/>
            <person name="Muller D.G."/>
            <person name="Knippers R."/>
        </authorList>
    </citation>
    <scope>NUCLEOTIDE SEQUENCE</scope>
    <source>
        <strain evidence="1">FirrV-1</strain>
    </source>
</reference>
<reference evidence="1" key="2">
    <citation type="submission" date="2003-01" db="EMBL/GenBank/DDBJ databases">
        <title>Partial Nucleotide Sequence of the Feldmannia irregularis Virus FirrV-1 Genome: On the Evolution of Large Phaeoviral Genomes.</title>
        <authorList>
            <person name="Delaroque N."/>
            <person name="Knippers R."/>
            <person name="Mueller D.G."/>
            <person name="Boland W."/>
        </authorList>
    </citation>
    <scope>NUCLEOTIDE SEQUENCE</scope>
    <source>
        <strain evidence="1">FirrV-1</strain>
    </source>
</reference>
<evidence type="ECO:0000313" key="1">
    <source>
        <dbReference type="EMBL" id="AAR26858.1"/>
    </source>
</evidence>
<organism evidence="1">
    <name type="scientific">Feldmannia irregularis virus a</name>
    <dbReference type="NCBI Taxonomy" id="231992"/>
    <lineage>
        <taxon>Viruses</taxon>
        <taxon>Varidnaviria</taxon>
        <taxon>Bamfordvirae</taxon>
        <taxon>Nucleocytoviricota</taxon>
        <taxon>Megaviricetes</taxon>
        <taxon>Algavirales</taxon>
        <taxon>Phycodnaviridae</taxon>
        <taxon>Phaeovirus</taxon>
        <taxon>Phaeovirus irregularis</taxon>
    </lineage>
</organism>
<name>Q6XM53_9PHYC</name>